<keyword evidence="2 5" id="KW-0602">Photosynthesis</keyword>
<keyword evidence="4 5" id="KW-0604">Photosystem II</keyword>
<sequence>MLLVVALGALSPVLAFSISSRPVAKASAVAALTPAAYPATTSRPVLATMPACTMQATEPSDGVSAPEAYIEFIVGVPEPCVPDVSLTRSRDGSTGVATFTFDNPSFLAAASQELGETTGMYLKDNEGTMKSTDVTATFVNGRPRIVKGVVVMRGSDEWDRFMRFMERYAQSNGLGFSKA</sequence>
<comment type="caution">
    <text evidence="7">The sequence shown here is derived from an EMBL/GenBank/DDBJ whole genome shotgun (WGS) entry which is preliminary data.</text>
</comment>
<keyword evidence="6" id="KW-0732">Signal</keyword>
<keyword evidence="3" id="KW-0472">Membrane</keyword>
<protein>
    <recommendedName>
        <fullName evidence="5">Photosystem II reaction center Psb28 protein</fullName>
    </recommendedName>
</protein>
<feature type="signal peptide" evidence="6">
    <location>
        <begin position="1"/>
        <end position="15"/>
    </location>
</feature>
<dbReference type="EMBL" id="JBGBPQ010000002">
    <property type="protein sequence ID" value="KAL1528198.1"/>
    <property type="molecule type" value="Genomic_DNA"/>
</dbReference>
<dbReference type="InterPro" id="IPR038676">
    <property type="entry name" value="Psb28_c1_sf"/>
</dbReference>
<evidence type="ECO:0000256" key="2">
    <source>
        <dbReference type="ARBA" id="ARBA00022531"/>
    </source>
</evidence>
<accession>A0AB34K109</accession>
<feature type="chain" id="PRO_5044232918" description="Photosystem II reaction center Psb28 protein" evidence="6">
    <location>
        <begin position="16"/>
        <end position="179"/>
    </location>
</feature>
<evidence type="ECO:0000313" key="8">
    <source>
        <dbReference type="Proteomes" id="UP001515480"/>
    </source>
</evidence>
<dbReference type="InterPro" id="IPR005610">
    <property type="entry name" value="PSII_Psb28_class-1"/>
</dbReference>
<evidence type="ECO:0000256" key="6">
    <source>
        <dbReference type="SAM" id="SignalP"/>
    </source>
</evidence>
<comment type="subcellular location">
    <subcellularLocation>
        <location evidence="1">Membrane</location>
        <topology evidence="1">Peripheral membrane protein</topology>
    </subcellularLocation>
</comment>
<evidence type="ECO:0000256" key="1">
    <source>
        <dbReference type="ARBA" id="ARBA00004170"/>
    </source>
</evidence>
<gene>
    <name evidence="7" type="ORF">AB1Y20_009557</name>
</gene>
<dbReference type="Gene3D" id="2.40.30.220">
    <property type="entry name" value="Photosystem II Psb28"/>
    <property type="match status" value="1"/>
</dbReference>
<dbReference type="Pfam" id="PF03912">
    <property type="entry name" value="Psb28"/>
    <property type="match status" value="1"/>
</dbReference>
<dbReference type="GO" id="GO:0015979">
    <property type="term" value="P:photosynthesis"/>
    <property type="evidence" value="ECO:0007669"/>
    <property type="project" value="UniProtKB-KW"/>
</dbReference>
<dbReference type="PANTHER" id="PTHR34963">
    <property type="match status" value="1"/>
</dbReference>
<dbReference type="HAMAP" id="MF_01370">
    <property type="entry name" value="PSII_Psb28"/>
    <property type="match status" value="1"/>
</dbReference>
<reference evidence="7 8" key="1">
    <citation type="journal article" date="2024" name="Science">
        <title>Giant polyketide synthase enzymes in the biosynthesis of giant marine polyether toxins.</title>
        <authorList>
            <person name="Fallon T.R."/>
            <person name="Shende V.V."/>
            <person name="Wierzbicki I.H."/>
            <person name="Pendleton A.L."/>
            <person name="Watervoot N.F."/>
            <person name="Auber R.P."/>
            <person name="Gonzalez D.J."/>
            <person name="Wisecaver J.H."/>
            <person name="Moore B.S."/>
        </authorList>
    </citation>
    <scope>NUCLEOTIDE SEQUENCE [LARGE SCALE GENOMIC DNA]</scope>
    <source>
        <strain evidence="7 8">12B1</strain>
    </source>
</reference>
<dbReference type="AlphaFoldDB" id="A0AB34K109"/>
<evidence type="ECO:0000256" key="3">
    <source>
        <dbReference type="ARBA" id="ARBA00023136"/>
    </source>
</evidence>
<evidence type="ECO:0000313" key="7">
    <source>
        <dbReference type="EMBL" id="KAL1528198.1"/>
    </source>
</evidence>
<organism evidence="7 8">
    <name type="scientific">Prymnesium parvum</name>
    <name type="common">Toxic golden alga</name>
    <dbReference type="NCBI Taxonomy" id="97485"/>
    <lineage>
        <taxon>Eukaryota</taxon>
        <taxon>Haptista</taxon>
        <taxon>Haptophyta</taxon>
        <taxon>Prymnesiophyceae</taxon>
        <taxon>Prymnesiales</taxon>
        <taxon>Prymnesiaceae</taxon>
        <taxon>Prymnesium</taxon>
    </lineage>
</organism>
<evidence type="ECO:0000256" key="5">
    <source>
        <dbReference type="RuleBase" id="RU003509"/>
    </source>
</evidence>
<dbReference type="Proteomes" id="UP001515480">
    <property type="component" value="Unassembled WGS sequence"/>
</dbReference>
<proteinExistence type="inferred from homology"/>
<evidence type="ECO:0000256" key="4">
    <source>
        <dbReference type="ARBA" id="ARBA00023276"/>
    </source>
</evidence>
<dbReference type="PANTHER" id="PTHR34963:SF2">
    <property type="entry name" value="PHOTOSYSTEM II REACTION CENTER PSB28 PROTEIN, CHLOROPLASTIC"/>
    <property type="match status" value="1"/>
</dbReference>
<name>A0AB34K109_PRYPA</name>
<keyword evidence="8" id="KW-1185">Reference proteome</keyword>
<dbReference type="GO" id="GO:0009523">
    <property type="term" value="C:photosystem II"/>
    <property type="evidence" value="ECO:0007669"/>
    <property type="project" value="UniProtKB-KW"/>
</dbReference>
<comment type="similarity">
    <text evidence="5">Belongs to the Psb28 family.</text>
</comment>
<dbReference type="NCBIfam" id="TIGR03047">
    <property type="entry name" value="PS_II_psb28"/>
    <property type="match status" value="1"/>
</dbReference>